<feature type="signal peptide" evidence="1">
    <location>
        <begin position="1"/>
        <end position="20"/>
    </location>
</feature>
<feature type="chain" id="PRO_5002741723" evidence="1">
    <location>
        <begin position="21"/>
        <end position="53"/>
    </location>
</feature>
<organism evidence="2">
    <name type="scientific">Picea sitchensis</name>
    <name type="common">Sitka spruce</name>
    <name type="synonym">Pinus sitchensis</name>
    <dbReference type="NCBI Taxonomy" id="3332"/>
    <lineage>
        <taxon>Eukaryota</taxon>
        <taxon>Viridiplantae</taxon>
        <taxon>Streptophyta</taxon>
        <taxon>Embryophyta</taxon>
        <taxon>Tracheophyta</taxon>
        <taxon>Spermatophyta</taxon>
        <taxon>Pinopsida</taxon>
        <taxon>Pinidae</taxon>
        <taxon>Conifers I</taxon>
        <taxon>Pinales</taxon>
        <taxon>Pinaceae</taxon>
        <taxon>Picea</taxon>
    </lineage>
</organism>
<keyword evidence="1" id="KW-0732">Signal</keyword>
<reference evidence="2" key="1">
    <citation type="journal article" date="2008" name="BMC Genomics">
        <title>A conifer genomics resource of 200,000 spruce (Picea spp.) ESTs and 6,464 high-quality, sequence-finished full-length cDNAs for Sitka spruce (Picea sitchensis).</title>
        <authorList>
            <person name="Ralph S.G."/>
            <person name="Chun H.J."/>
            <person name="Kolosova N."/>
            <person name="Cooper D."/>
            <person name="Oddy C."/>
            <person name="Ritland C.E."/>
            <person name="Kirkpatrick R."/>
            <person name="Moore R."/>
            <person name="Barber S."/>
            <person name="Holt R.A."/>
            <person name="Jones S.J."/>
            <person name="Marra M.A."/>
            <person name="Douglas C.J."/>
            <person name="Ritland K."/>
            <person name="Bohlmann J."/>
        </authorList>
    </citation>
    <scope>NUCLEOTIDE SEQUENCE</scope>
    <source>
        <tissue evidence="2">Bark</tissue>
    </source>
</reference>
<protein>
    <submittedName>
        <fullName evidence="2">Uncharacterized protein</fullName>
    </submittedName>
</protein>
<dbReference type="AlphaFoldDB" id="A9NRH7"/>
<accession>A9NRH7</accession>
<name>A9NRH7_PICSI</name>
<evidence type="ECO:0000313" key="2">
    <source>
        <dbReference type="EMBL" id="ABK23238.1"/>
    </source>
</evidence>
<proteinExistence type="evidence at transcript level"/>
<evidence type="ECO:0000256" key="1">
    <source>
        <dbReference type="SAM" id="SignalP"/>
    </source>
</evidence>
<sequence length="53" mass="6137">MLWSLMYMICVISFFTSTITMQRSMSGKNFLEGCNRQKIGCTKKVTMNPKGYM</sequence>
<dbReference type="EMBL" id="EF083905">
    <property type="protein sequence ID" value="ABK23238.1"/>
    <property type="molecule type" value="mRNA"/>
</dbReference>